<sequence>MKRITIVVWMVAFGTTVLTGCSDEAVPIVGGTLGTMTSDGKPMSQMELTFYPDSLSTDSPIAYGAVQSDGSFELVNAARNGAINLEAGHYRVTVESLGADVEIPPHYADPGKTKLRIEHVPPAPIAIEAPGLSKGM</sequence>
<protein>
    <recommendedName>
        <fullName evidence="3">Carboxypeptidase regulatory-like domain-containing protein</fullName>
    </recommendedName>
</protein>
<gene>
    <name evidence="1" type="ORF">Pla100_33130</name>
</gene>
<reference evidence="1 2" key="1">
    <citation type="submission" date="2019-02" db="EMBL/GenBank/DDBJ databases">
        <title>Deep-cultivation of Planctomycetes and their phenomic and genomic characterization uncovers novel biology.</title>
        <authorList>
            <person name="Wiegand S."/>
            <person name="Jogler M."/>
            <person name="Boedeker C."/>
            <person name="Pinto D."/>
            <person name="Vollmers J."/>
            <person name="Rivas-Marin E."/>
            <person name="Kohn T."/>
            <person name="Peeters S.H."/>
            <person name="Heuer A."/>
            <person name="Rast P."/>
            <person name="Oberbeckmann S."/>
            <person name="Bunk B."/>
            <person name="Jeske O."/>
            <person name="Meyerdierks A."/>
            <person name="Storesund J.E."/>
            <person name="Kallscheuer N."/>
            <person name="Luecker S."/>
            <person name="Lage O.M."/>
            <person name="Pohl T."/>
            <person name="Merkel B.J."/>
            <person name="Hornburger P."/>
            <person name="Mueller R.-W."/>
            <person name="Bruemmer F."/>
            <person name="Labrenz M."/>
            <person name="Spormann A.M."/>
            <person name="Op Den Camp H."/>
            <person name="Overmann J."/>
            <person name="Amann R."/>
            <person name="Jetten M.S.M."/>
            <person name="Mascher T."/>
            <person name="Medema M.H."/>
            <person name="Devos D.P."/>
            <person name="Kaster A.-K."/>
            <person name="Ovreas L."/>
            <person name="Rohde M."/>
            <person name="Galperin M.Y."/>
            <person name="Jogler C."/>
        </authorList>
    </citation>
    <scope>NUCLEOTIDE SEQUENCE [LARGE SCALE GENOMIC DNA]</scope>
    <source>
        <strain evidence="1 2">Pla100</strain>
    </source>
</reference>
<evidence type="ECO:0008006" key="3">
    <source>
        <dbReference type="Google" id="ProtNLM"/>
    </source>
</evidence>
<dbReference type="AlphaFoldDB" id="A0A5C6A6R3"/>
<organism evidence="1 2">
    <name type="scientific">Neorhodopirellula pilleata</name>
    <dbReference type="NCBI Taxonomy" id="2714738"/>
    <lineage>
        <taxon>Bacteria</taxon>
        <taxon>Pseudomonadati</taxon>
        <taxon>Planctomycetota</taxon>
        <taxon>Planctomycetia</taxon>
        <taxon>Pirellulales</taxon>
        <taxon>Pirellulaceae</taxon>
        <taxon>Neorhodopirellula</taxon>
    </lineage>
</organism>
<comment type="caution">
    <text evidence="1">The sequence shown here is derived from an EMBL/GenBank/DDBJ whole genome shotgun (WGS) entry which is preliminary data.</text>
</comment>
<dbReference type="RefSeq" id="WP_146578705.1">
    <property type="nucleotide sequence ID" value="NZ_SJPM01000006.1"/>
</dbReference>
<evidence type="ECO:0000313" key="1">
    <source>
        <dbReference type="EMBL" id="TWT95672.1"/>
    </source>
</evidence>
<accession>A0A5C6A6R3</accession>
<keyword evidence="2" id="KW-1185">Reference proteome</keyword>
<evidence type="ECO:0000313" key="2">
    <source>
        <dbReference type="Proteomes" id="UP000316213"/>
    </source>
</evidence>
<dbReference type="OrthoDB" id="213447at2"/>
<dbReference type="PROSITE" id="PS51257">
    <property type="entry name" value="PROKAR_LIPOPROTEIN"/>
    <property type="match status" value="1"/>
</dbReference>
<proteinExistence type="predicted"/>
<dbReference type="Proteomes" id="UP000316213">
    <property type="component" value="Unassembled WGS sequence"/>
</dbReference>
<name>A0A5C6A6R3_9BACT</name>
<dbReference type="EMBL" id="SJPM01000006">
    <property type="protein sequence ID" value="TWT95672.1"/>
    <property type="molecule type" value="Genomic_DNA"/>
</dbReference>